<dbReference type="OrthoDB" id="9807829at2"/>
<proteinExistence type="inferred from homology"/>
<dbReference type="CDD" id="cd02869">
    <property type="entry name" value="PseudoU_synth_RluA_like"/>
    <property type="match status" value="1"/>
</dbReference>
<dbReference type="Pfam" id="PF00849">
    <property type="entry name" value="PseudoU_synth_2"/>
    <property type="match status" value="1"/>
</dbReference>
<comment type="function">
    <text evidence="4">Responsible for synthesis of pseudouridine from uracil.</text>
</comment>
<dbReference type="InterPro" id="IPR020103">
    <property type="entry name" value="PsdUridine_synth_cat_dom_sf"/>
</dbReference>
<sequence length="296" mass="34074">MERILQYEITNEYDGISINDFLLQHGYSRKLITTLKKTEFSIIVNGKWTYTKERLHQGELLRVSIIEEHNSQNIIPISMPLDIFYEDEDILVVNKPSNTPIHPSQNNYENTLANGIMYHFKEQGLSCLFRCINRLDRDTTGLTIIAKNMLSSCILSNMMKKREIHREYLAVVNGLIPAYGTITAPIARTFGSTIERCINFERGEPAITHFRRLSYKNGYALVSIKLETGRTHQIRVHMKHIGHPLPGDFIYNPDDTTIGRQALHSHKLSFKHPITKESLNFFAPLPSDMKTIAFQL</sequence>
<feature type="active site" evidence="3">
    <location>
        <position position="136"/>
    </location>
</feature>
<dbReference type="Gene3D" id="3.30.2350.10">
    <property type="entry name" value="Pseudouridine synthase"/>
    <property type="match status" value="1"/>
</dbReference>
<protein>
    <recommendedName>
        <fullName evidence="4">Pseudouridine synthase</fullName>
        <ecNumber evidence="4">5.4.99.-</ecNumber>
    </recommendedName>
</protein>
<evidence type="ECO:0000313" key="7">
    <source>
        <dbReference type="Proteomes" id="UP000255036"/>
    </source>
</evidence>
<keyword evidence="4" id="KW-0413">Isomerase</keyword>
<dbReference type="NCBIfam" id="TIGR00005">
    <property type="entry name" value="rluA_subfam"/>
    <property type="match status" value="1"/>
</dbReference>
<feature type="domain" description="Pseudouridine synthase RsuA/RluA-like" evidence="5">
    <location>
        <begin position="89"/>
        <end position="240"/>
    </location>
</feature>
<dbReference type="GO" id="GO:0140098">
    <property type="term" value="F:catalytic activity, acting on RNA"/>
    <property type="evidence" value="ECO:0007669"/>
    <property type="project" value="UniProtKB-ARBA"/>
</dbReference>
<dbReference type="GO" id="GO:0009982">
    <property type="term" value="F:pseudouridine synthase activity"/>
    <property type="evidence" value="ECO:0007669"/>
    <property type="project" value="InterPro"/>
</dbReference>
<gene>
    <name evidence="6" type="ORF">DWV06_10385</name>
</gene>
<evidence type="ECO:0000256" key="4">
    <source>
        <dbReference type="RuleBase" id="RU362028"/>
    </source>
</evidence>
<evidence type="ECO:0000256" key="1">
    <source>
        <dbReference type="ARBA" id="ARBA00000073"/>
    </source>
</evidence>
<dbReference type="PANTHER" id="PTHR21600">
    <property type="entry name" value="MITOCHONDRIAL RNA PSEUDOURIDINE SYNTHASE"/>
    <property type="match status" value="1"/>
</dbReference>
<dbReference type="AlphaFoldDB" id="A0A371AUQ7"/>
<accession>A0A371AUQ7</accession>
<organism evidence="6 7">
    <name type="scientific">Anaerosacchariphilus polymeriproducens</name>
    <dbReference type="NCBI Taxonomy" id="1812858"/>
    <lineage>
        <taxon>Bacteria</taxon>
        <taxon>Bacillati</taxon>
        <taxon>Bacillota</taxon>
        <taxon>Clostridia</taxon>
        <taxon>Lachnospirales</taxon>
        <taxon>Lachnospiraceae</taxon>
        <taxon>Anaerosacchariphilus</taxon>
    </lineage>
</organism>
<dbReference type="SUPFAM" id="SSF55120">
    <property type="entry name" value="Pseudouridine synthase"/>
    <property type="match status" value="1"/>
</dbReference>
<evidence type="ECO:0000256" key="3">
    <source>
        <dbReference type="PIRSR" id="PIRSR606225-1"/>
    </source>
</evidence>
<dbReference type="GO" id="GO:0003723">
    <property type="term" value="F:RNA binding"/>
    <property type="evidence" value="ECO:0007669"/>
    <property type="project" value="InterPro"/>
</dbReference>
<reference evidence="6 7" key="1">
    <citation type="submission" date="2018-07" db="EMBL/GenBank/DDBJ databases">
        <title>Anaerosacharophilus polymeroproducens gen. nov. sp. nov., an anaerobic bacterium isolated from salt field.</title>
        <authorList>
            <person name="Kim W."/>
            <person name="Yang S.-H."/>
            <person name="Oh J."/>
            <person name="Lee J.-H."/>
            <person name="Kwon K.K."/>
        </authorList>
    </citation>
    <scope>NUCLEOTIDE SEQUENCE [LARGE SCALE GENOMIC DNA]</scope>
    <source>
        <strain evidence="6 7">MCWD5</strain>
    </source>
</reference>
<dbReference type="PANTHER" id="PTHR21600:SF71">
    <property type="entry name" value="PSEUDOURIDINE SYNTHASE"/>
    <property type="match status" value="1"/>
</dbReference>
<dbReference type="InterPro" id="IPR006225">
    <property type="entry name" value="PsdUridine_synth_RluC/D"/>
</dbReference>
<dbReference type="GO" id="GO:0000455">
    <property type="term" value="P:enzyme-directed rRNA pseudouridine synthesis"/>
    <property type="evidence" value="ECO:0007669"/>
    <property type="project" value="TreeGrafter"/>
</dbReference>
<dbReference type="InterPro" id="IPR006145">
    <property type="entry name" value="PsdUridine_synth_RsuA/RluA"/>
</dbReference>
<keyword evidence="7" id="KW-1185">Reference proteome</keyword>
<dbReference type="RefSeq" id="WP_115482120.1">
    <property type="nucleotide sequence ID" value="NZ_QRCT01000029.1"/>
</dbReference>
<name>A0A371AUQ7_9FIRM</name>
<dbReference type="EC" id="5.4.99.-" evidence="4"/>
<dbReference type="InterPro" id="IPR050188">
    <property type="entry name" value="RluA_PseudoU_synthase"/>
</dbReference>
<evidence type="ECO:0000259" key="5">
    <source>
        <dbReference type="Pfam" id="PF00849"/>
    </source>
</evidence>
<evidence type="ECO:0000313" key="6">
    <source>
        <dbReference type="EMBL" id="RDU23304.1"/>
    </source>
</evidence>
<dbReference type="EMBL" id="QRCT01000029">
    <property type="protein sequence ID" value="RDU23304.1"/>
    <property type="molecule type" value="Genomic_DNA"/>
</dbReference>
<comment type="caution">
    <text evidence="6">The sequence shown here is derived from an EMBL/GenBank/DDBJ whole genome shotgun (WGS) entry which is preliminary data.</text>
</comment>
<dbReference type="Proteomes" id="UP000255036">
    <property type="component" value="Unassembled WGS sequence"/>
</dbReference>
<comment type="similarity">
    <text evidence="2 4">Belongs to the pseudouridine synthase RluA family.</text>
</comment>
<comment type="catalytic activity">
    <reaction evidence="1 4">
        <text>a uridine in RNA = a pseudouridine in RNA</text>
        <dbReference type="Rhea" id="RHEA:48348"/>
        <dbReference type="Rhea" id="RHEA-COMP:12068"/>
        <dbReference type="Rhea" id="RHEA-COMP:12069"/>
        <dbReference type="ChEBI" id="CHEBI:65314"/>
        <dbReference type="ChEBI" id="CHEBI:65315"/>
    </reaction>
</comment>
<evidence type="ECO:0000256" key="2">
    <source>
        <dbReference type="ARBA" id="ARBA00010876"/>
    </source>
</evidence>